<keyword evidence="2" id="KW-0732">Signal</keyword>
<dbReference type="GeneID" id="97995964"/>
<accession>A0A3E2B1X6</accession>
<dbReference type="PROSITE" id="PS51272">
    <property type="entry name" value="SLH"/>
    <property type="match status" value="1"/>
</dbReference>
<dbReference type="Proteomes" id="UP000260649">
    <property type="component" value="Unassembled WGS sequence"/>
</dbReference>
<dbReference type="AlphaFoldDB" id="A0A3E2B1X6"/>
<proteinExistence type="predicted"/>
<organism evidence="4 5">
    <name type="scientific">Evtepia gabavorous</name>
    <dbReference type="NCBI Taxonomy" id="2211183"/>
    <lineage>
        <taxon>Bacteria</taxon>
        <taxon>Bacillati</taxon>
        <taxon>Bacillota</taxon>
        <taxon>Clostridia</taxon>
        <taxon>Eubacteriales</taxon>
        <taxon>Evtepia</taxon>
    </lineage>
</organism>
<evidence type="ECO:0000256" key="2">
    <source>
        <dbReference type="SAM" id="SignalP"/>
    </source>
</evidence>
<feature type="signal peptide" evidence="2">
    <location>
        <begin position="1"/>
        <end position="21"/>
    </location>
</feature>
<keyword evidence="1" id="KW-0677">Repeat</keyword>
<evidence type="ECO:0000259" key="3">
    <source>
        <dbReference type="PROSITE" id="PS51272"/>
    </source>
</evidence>
<protein>
    <submittedName>
        <fullName evidence="4">S-layer homology domain-containing protein</fullName>
    </submittedName>
</protein>
<sequence length="363" mass="39921">MLKRGFAFALALVMLVSVASAVEAVTPDGDTYEVSAWAQKDVAEAWNVGLYKGGGYENYRMPADRSLLGQVASRLVALAFGGDYDAYTGYRGLQRQIKDQPWGSTVAEELGLLQGREDGDMDYDAVITRQEAAVVLARAYRLYCDEVHDDAEPLSYADSGMIADWAEADVQLMTHLGVMNGVGENKFNPQGTCTIEQCLVTVVRLYENTCKGKPVVENDFFDLTPRQAAISQAYRPVLYCGSAENDKTFAVVYNTSGAYIGPTRMKVVVVDAAGTCAEYRTVIKESHNIFWGAGENGQSDAAVDKIWLSEDGSKVYYQSTLEEDVYPYYPDGTYGELLFAKGVYTVTLDVASGKQTYTREDLR</sequence>
<dbReference type="RefSeq" id="WP_117142558.1">
    <property type="nucleotide sequence ID" value="NZ_CAKXKJ010000005.1"/>
</dbReference>
<feature type="domain" description="SLH" evidence="3">
    <location>
        <begin position="153"/>
        <end position="216"/>
    </location>
</feature>
<evidence type="ECO:0000256" key="1">
    <source>
        <dbReference type="ARBA" id="ARBA00022737"/>
    </source>
</evidence>
<evidence type="ECO:0000313" key="5">
    <source>
        <dbReference type="Proteomes" id="UP000260649"/>
    </source>
</evidence>
<dbReference type="EMBL" id="QQRQ01000018">
    <property type="protein sequence ID" value="RFT06030.1"/>
    <property type="molecule type" value="Genomic_DNA"/>
</dbReference>
<evidence type="ECO:0000313" key="4">
    <source>
        <dbReference type="EMBL" id="RFT06030.1"/>
    </source>
</evidence>
<dbReference type="InterPro" id="IPR001119">
    <property type="entry name" value="SLH_dom"/>
</dbReference>
<dbReference type="Pfam" id="PF00395">
    <property type="entry name" value="SLH"/>
    <property type="match status" value="1"/>
</dbReference>
<gene>
    <name evidence="4" type="ORF">DV520_09490</name>
</gene>
<reference evidence="4 5" key="1">
    <citation type="submission" date="2018-07" db="EMBL/GenBank/DDBJ databases">
        <title>GABA Modulating Bacteria of the Human Gut Microbiota.</title>
        <authorList>
            <person name="Strandwitz P."/>
            <person name="Kim K.H."/>
            <person name="Terekhova D."/>
            <person name="Liu J.K."/>
            <person name="Sharma A."/>
            <person name="Levering J."/>
            <person name="Mcdonald D."/>
            <person name="Dietrich D."/>
            <person name="Ramadhar T.R."/>
            <person name="Lekbua A."/>
            <person name="Mroue N."/>
            <person name="Liston C."/>
            <person name="Stewart E.J."/>
            <person name="Dubin M.J."/>
            <person name="Zengler K."/>
            <person name="Knight R."/>
            <person name="Gilbert J.A."/>
            <person name="Clardy J."/>
            <person name="Lewis K."/>
        </authorList>
    </citation>
    <scope>NUCLEOTIDE SEQUENCE [LARGE SCALE GENOMIC DNA]</scope>
    <source>
        <strain evidence="4 5">KLE1738</strain>
    </source>
</reference>
<feature type="chain" id="PRO_5017537263" evidence="2">
    <location>
        <begin position="22"/>
        <end position="363"/>
    </location>
</feature>
<keyword evidence="5" id="KW-1185">Reference proteome</keyword>
<comment type="caution">
    <text evidence="4">The sequence shown here is derived from an EMBL/GenBank/DDBJ whole genome shotgun (WGS) entry which is preliminary data.</text>
</comment>
<name>A0A3E2B1X6_9FIRM</name>
<dbReference type="OrthoDB" id="1698780at2"/>